<accession>A0A9W9PJA3</accession>
<reference evidence="2" key="1">
    <citation type="submission" date="2022-11" db="EMBL/GenBank/DDBJ databases">
        <authorList>
            <person name="Petersen C."/>
        </authorList>
    </citation>
    <scope>NUCLEOTIDE SEQUENCE</scope>
    <source>
        <strain evidence="2">IBT 19713</strain>
    </source>
</reference>
<feature type="region of interest" description="Disordered" evidence="1">
    <location>
        <begin position="1"/>
        <end position="96"/>
    </location>
</feature>
<evidence type="ECO:0000313" key="2">
    <source>
        <dbReference type="EMBL" id="KAJ5247127.1"/>
    </source>
</evidence>
<dbReference type="PANTHER" id="PTHR38887:SF1">
    <property type="entry name" value="RAS MODIFICATION PROTEIN ERF4"/>
    <property type="match status" value="1"/>
</dbReference>
<evidence type="ECO:0000256" key="1">
    <source>
        <dbReference type="SAM" id="MobiDB-lite"/>
    </source>
</evidence>
<name>A0A9W9PJA3_9EURO</name>
<dbReference type="GeneID" id="83198710"/>
<dbReference type="PANTHER" id="PTHR38887">
    <property type="entry name" value="CHROMOSOME 21, WHOLE GENOME SHOTGUN SEQUENCE"/>
    <property type="match status" value="1"/>
</dbReference>
<feature type="compositionally biased region" description="Pro residues" evidence="1">
    <location>
        <begin position="76"/>
        <end position="93"/>
    </location>
</feature>
<dbReference type="InterPro" id="IPR053221">
    <property type="entry name" value="Burnettramic_acid_biosynth"/>
</dbReference>
<dbReference type="Proteomes" id="UP001150941">
    <property type="component" value="Unassembled WGS sequence"/>
</dbReference>
<dbReference type="OrthoDB" id="3068835at2759"/>
<reference evidence="2" key="2">
    <citation type="journal article" date="2023" name="IMA Fungus">
        <title>Comparative genomic study of the Penicillium genus elucidates a diverse pangenome and 15 lateral gene transfer events.</title>
        <authorList>
            <person name="Petersen C."/>
            <person name="Sorensen T."/>
            <person name="Nielsen M.R."/>
            <person name="Sondergaard T.E."/>
            <person name="Sorensen J.L."/>
            <person name="Fitzpatrick D.A."/>
            <person name="Frisvad J.C."/>
            <person name="Nielsen K.L."/>
        </authorList>
    </citation>
    <scope>NUCLEOTIDE SEQUENCE</scope>
    <source>
        <strain evidence="2">IBT 19713</strain>
    </source>
</reference>
<keyword evidence="3" id="KW-1185">Reference proteome</keyword>
<feature type="compositionally biased region" description="Basic and acidic residues" evidence="1">
    <location>
        <begin position="297"/>
        <end position="329"/>
    </location>
</feature>
<gene>
    <name evidence="2" type="ORF">N7468_002110</name>
</gene>
<organism evidence="2 3">
    <name type="scientific">Penicillium chermesinum</name>
    <dbReference type="NCBI Taxonomy" id="63820"/>
    <lineage>
        <taxon>Eukaryota</taxon>
        <taxon>Fungi</taxon>
        <taxon>Dikarya</taxon>
        <taxon>Ascomycota</taxon>
        <taxon>Pezizomycotina</taxon>
        <taxon>Eurotiomycetes</taxon>
        <taxon>Eurotiomycetidae</taxon>
        <taxon>Eurotiales</taxon>
        <taxon>Aspergillaceae</taxon>
        <taxon>Penicillium</taxon>
    </lineage>
</organism>
<protein>
    <submittedName>
        <fullName evidence="2">Uncharacterized protein</fullName>
    </submittedName>
</protein>
<feature type="compositionally biased region" description="Polar residues" evidence="1">
    <location>
        <begin position="45"/>
        <end position="58"/>
    </location>
</feature>
<sequence>MADEKKANPFEDLNTSEPPDQGLASGGQPDRDRDLNDSGHVTGAFANQPTSNLSQPYPGQQPGAYLPQQLNQYPSQPYPPQQGPYPSNQYPPIPDHKKPIVIPAIGPENVSPFLRAYAPILEKYKLPKDSFYRFLDELNEVKSTSPPLQVLDVTGGILQAVPILFPLRWIGSAVSGLASLGGYGVSKGRADLAIKKANKEVFGPRGLKVEIAKLDAIAHIAHIPILDQYGKMNRQAPLVRQLDELSQPASNEAQELYLQKRRIQVLQPWIAELDIDVLPWTPKSKLHRFNNVLKKKNNPEDSQRDRRRDERSRDSRDRREHEYRSEDGEPEFRRPLWLVIRETESAGSEGKRGN</sequence>
<dbReference type="RefSeq" id="XP_058334548.1">
    <property type="nucleotide sequence ID" value="XM_058471407.1"/>
</dbReference>
<dbReference type="AlphaFoldDB" id="A0A9W9PJA3"/>
<evidence type="ECO:0000313" key="3">
    <source>
        <dbReference type="Proteomes" id="UP001150941"/>
    </source>
</evidence>
<feature type="region of interest" description="Disordered" evidence="1">
    <location>
        <begin position="289"/>
        <end position="329"/>
    </location>
</feature>
<dbReference type="EMBL" id="JAPQKS010000002">
    <property type="protein sequence ID" value="KAJ5247127.1"/>
    <property type="molecule type" value="Genomic_DNA"/>
</dbReference>
<feature type="compositionally biased region" description="Low complexity" evidence="1">
    <location>
        <begin position="65"/>
        <end position="75"/>
    </location>
</feature>
<comment type="caution">
    <text evidence="2">The sequence shown here is derived from an EMBL/GenBank/DDBJ whole genome shotgun (WGS) entry which is preliminary data.</text>
</comment>
<proteinExistence type="predicted"/>